<dbReference type="OMA" id="RICGSKH"/>
<dbReference type="Gene3D" id="3.30.430.10">
    <property type="entry name" value="Killer Toxin P4, subunit A"/>
    <property type="match status" value="1"/>
</dbReference>
<accession>J0WRI7</accession>
<dbReference type="KEGG" id="adl:AURDEDRAFT_37279"/>
<dbReference type="Proteomes" id="UP000006514">
    <property type="component" value="Unassembled WGS sequence"/>
</dbReference>
<sequence length="97" mass="10003">SYDCKGSSLCKGLSVAQCDAAYRTIVPGNIYKTGGAAGNTGVCNGHCGIFVQKSNCAFTGTALQNAYHALRNNGCAKCGSEHEDNGCLITINYVTGC</sequence>
<evidence type="ECO:0000313" key="1">
    <source>
        <dbReference type="EMBL" id="EJD35310.1"/>
    </source>
</evidence>
<dbReference type="eggNOG" id="ENOG502S8BG">
    <property type="taxonomic scope" value="Eukaryota"/>
</dbReference>
<dbReference type="InParanoid" id="J0WRI7"/>
<evidence type="ECO:0008006" key="3">
    <source>
        <dbReference type="Google" id="ProtNLM"/>
    </source>
</evidence>
<dbReference type="AlphaFoldDB" id="J0WRI7"/>
<name>J0WRI7_AURST</name>
<keyword evidence="2" id="KW-1185">Reference proteome</keyword>
<dbReference type="EMBL" id="JH687895">
    <property type="protein sequence ID" value="EJD35310.1"/>
    <property type="molecule type" value="Genomic_DNA"/>
</dbReference>
<dbReference type="OrthoDB" id="1896086at2759"/>
<dbReference type="Pfam" id="PF15474">
    <property type="entry name" value="MU117"/>
    <property type="match status" value="1"/>
</dbReference>
<gene>
    <name evidence="1" type="ORF">AURDEDRAFT_37279</name>
</gene>
<organism evidence="1 2">
    <name type="scientific">Auricularia subglabra (strain TFB-10046 / SS5)</name>
    <name type="common">White-rot fungus</name>
    <name type="synonym">Auricularia delicata (strain TFB10046)</name>
    <dbReference type="NCBI Taxonomy" id="717982"/>
    <lineage>
        <taxon>Eukaryota</taxon>
        <taxon>Fungi</taxon>
        <taxon>Dikarya</taxon>
        <taxon>Basidiomycota</taxon>
        <taxon>Agaricomycotina</taxon>
        <taxon>Agaricomycetes</taxon>
        <taxon>Auriculariales</taxon>
        <taxon>Auriculariaceae</taxon>
        <taxon>Auricularia</taxon>
    </lineage>
</organism>
<reference evidence="2" key="1">
    <citation type="journal article" date="2012" name="Science">
        <title>The Paleozoic origin of enzymatic lignin decomposition reconstructed from 31 fungal genomes.</title>
        <authorList>
            <person name="Floudas D."/>
            <person name="Binder M."/>
            <person name="Riley R."/>
            <person name="Barry K."/>
            <person name="Blanchette R.A."/>
            <person name="Henrissat B."/>
            <person name="Martinez A.T."/>
            <person name="Otillar R."/>
            <person name="Spatafora J.W."/>
            <person name="Yadav J.S."/>
            <person name="Aerts A."/>
            <person name="Benoit I."/>
            <person name="Boyd A."/>
            <person name="Carlson A."/>
            <person name="Copeland A."/>
            <person name="Coutinho P.M."/>
            <person name="de Vries R.P."/>
            <person name="Ferreira P."/>
            <person name="Findley K."/>
            <person name="Foster B."/>
            <person name="Gaskell J."/>
            <person name="Glotzer D."/>
            <person name="Gorecki P."/>
            <person name="Heitman J."/>
            <person name="Hesse C."/>
            <person name="Hori C."/>
            <person name="Igarashi K."/>
            <person name="Jurgens J.A."/>
            <person name="Kallen N."/>
            <person name="Kersten P."/>
            <person name="Kohler A."/>
            <person name="Kuees U."/>
            <person name="Kumar T.K.A."/>
            <person name="Kuo A."/>
            <person name="LaButti K."/>
            <person name="Larrondo L.F."/>
            <person name="Lindquist E."/>
            <person name="Ling A."/>
            <person name="Lombard V."/>
            <person name="Lucas S."/>
            <person name="Lundell T."/>
            <person name="Martin R."/>
            <person name="McLaughlin D.J."/>
            <person name="Morgenstern I."/>
            <person name="Morin E."/>
            <person name="Murat C."/>
            <person name="Nagy L.G."/>
            <person name="Nolan M."/>
            <person name="Ohm R.A."/>
            <person name="Patyshakuliyeva A."/>
            <person name="Rokas A."/>
            <person name="Ruiz-Duenas F.J."/>
            <person name="Sabat G."/>
            <person name="Salamov A."/>
            <person name="Samejima M."/>
            <person name="Schmutz J."/>
            <person name="Slot J.C."/>
            <person name="St John F."/>
            <person name="Stenlid J."/>
            <person name="Sun H."/>
            <person name="Sun S."/>
            <person name="Syed K."/>
            <person name="Tsang A."/>
            <person name="Wiebenga A."/>
            <person name="Young D."/>
            <person name="Pisabarro A."/>
            <person name="Eastwood D.C."/>
            <person name="Martin F."/>
            <person name="Cullen D."/>
            <person name="Grigoriev I.V."/>
            <person name="Hibbett D.S."/>
        </authorList>
    </citation>
    <scope>NUCLEOTIDE SEQUENCE [LARGE SCALE GENOMIC DNA]</scope>
    <source>
        <strain evidence="2">TFB10046</strain>
    </source>
</reference>
<evidence type="ECO:0000313" key="2">
    <source>
        <dbReference type="Proteomes" id="UP000006514"/>
    </source>
</evidence>
<dbReference type="InterPro" id="IPR029167">
    <property type="entry name" value="Mug117"/>
</dbReference>
<proteinExistence type="predicted"/>
<feature type="non-terminal residue" evidence="1">
    <location>
        <position position="97"/>
    </location>
</feature>
<dbReference type="SUPFAM" id="SSF55221">
    <property type="entry name" value="Yeast killer toxins"/>
    <property type="match status" value="1"/>
</dbReference>
<protein>
    <recommendedName>
        <fullName evidence="3">Killer toxin Kp4 domain-containing protein</fullName>
    </recommendedName>
</protein>
<dbReference type="InterPro" id="IPR011329">
    <property type="entry name" value="Killer_tox_Kp4/SMK"/>
</dbReference>
<feature type="non-terminal residue" evidence="1">
    <location>
        <position position="1"/>
    </location>
</feature>
<dbReference type="GO" id="GO:0005576">
    <property type="term" value="C:extracellular region"/>
    <property type="evidence" value="ECO:0007669"/>
    <property type="project" value="InterPro"/>
</dbReference>